<reference evidence="12" key="1">
    <citation type="journal article" date="2015" name="Nature">
        <title>Complex archaea that bridge the gap between prokaryotes and eukaryotes.</title>
        <authorList>
            <person name="Spang A."/>
            <person name="Saw J.H."/>
            <person name="Jorgensen S.L."/>
            <person name="Zaremba-Niedzwiedzka K."/>
            <person name="Martijn J."/>
            <person name="Lind A.E."/>
            <person name="van Eijk R."/>
            <person name="Schleper C."/>
            <person name="Guy L."/>
            <person name="Ettema T.J."/>
        </authorList>
    </citation>
    <scope>NUCLEOTIDE SEQUENCE</scope>
</reference>
<keyword evidence="5" id="KW-0004">4Fe-4S</keyword>
<dbReference type="PROSITE" id="PS51379">
    <property type="entry name" value="4FE4S_FER_2"/>
    <property type="match status" value="1"/>
</dbReference>
<comment type="cofactor">
    <cofactor evidence="1">
        <name>[3Fe-4S] cluster</name>
        <dbReference type="ChEBI" id="CHEBI:21137"/>
    </cofactor>
</comment>
<dbReference type="GO" id="GO:0009055">
    <property type="term" value="F:electron transfer activity"/>
    <property type="evidence" value="ECO:0007669"/>
    <property type="project" value="TreeGrafter"/>
</dbReference>
<proteinExistence type="predicted"/>
<dbReference type="EMBL" id="LAZR01041280">
    <property type="protein sequence ID" value="KKL12383.1"/>
    <property type="molecule type" value="Genomic_DNA"/>
</dbReference>
<evidence type="ECO:0000256" key="4">
    <source>
        <dbReference type="ARBA" id="ARBA00022448"/>
    </source>
</evidence>
<dbReference type="SUPFAM" id="SSF54862">
    <property type="entry name" value="4Fe-4S ferredoxins"/>
    <property type="match status" value="1"/>
</dbReference>
<sequence>MSKVYNWHLKREMQYPFDGFRPRRQFGAVFDINRCIGCQTCTMACRSTWTFSNGQEHMWWNNVETKPYGGYPQHWDVKTLE</sequence>
<evidence type="ECO:0000256" key="9">
    <source>
        <dbReference type="ARBA" id="ARBA00023004"/>
    </source>
</evidence>
<evidence type="ECO:0000256" key="10">
    <source>
        <dbReference type="ARBA" id="ARBA00023014"/>
    </source>
</evidence>
<feature type="non-terminal residue" evidence="12">
    <location>
        <position position="81"/>
    </location>
</feature>
<evidence type="ECO:0000256" key="5">
    <source>
        <dbReference type="ARBA" id="ARBA00022485"/>
    </source>
</evidence>
<keyword evidence="4" id="KW-0813">Transport</keyword>
<keyword evidence="8" id="KW-0249">Electron transport</keyword>
<protein>
    <recommendedName>
        <fullName evidence="11">4Fe-4S ferredoxin-type domain-containing protein</fullName>
    </recommendedName>
</protein>
<dbReference type="GO" id="GO:0016020">
    <property type="term" value="C:membrane"/>
    <property type="evidence" value="ECO:0007669"/>
    <property type="project" value="TreeGrafter"/>
</dbReference>
<name>A0A0F9DK51_9ZZZZ</name>
<dbReference type="GO" id="GO:0030313">
    <property type="term" value="C:cell envelope"/>
    <property type="evidence" value="ECO:0007669"/>
    <property type="project" value="UniProtKB-SubCell"/>
</dbReference>
<comment type="cofactor">
    <cofactor evidence="2">
        <name>[4Fe-4S] cluster</name>
        <dbReference type="ChEBI" id="CHEBI:49883"/>
    </cofactor>
</comment>
<keyword evidence="6" id="KW-0479">Metal-binding</keyword>
<keyword evidence="10" id="KW-0411">Iron-sulfur</keyword>
<dbReference type="InterPro" id="IPR017896">
    <property type="entry name" value="4Fe4S_Fe-S-bd"/>
</dbReference>
<accession>A0A0F9DK51</accession>
<evidence type="ECO:0000256" key="6">
    <source>
        <dbReference type="ARBA" id="ARBA00022723"/>
    </source>
</evidence>
<comment type="caution">
    <text evidence="12">The sequence shown here is derived from an EMBL/GenBank/DDBJ whole genome shotgun (WGS) entry which is preliminary data.</text>
</comment>
<evidence type="ECO:0000256" key="8">
    <source>
        <dbReference type="ARBA" id="ARBA00022982"/>
    </source>
</evidence>
<keyword evidence="9" id="KW-0408">Iron</keyword>
<feature type="domain" description="4Fe-4S ferredoxin-type" evidence="11">
    <location>
        <begin position="26"/>
        <end position="54"/>
    </location>
</feature>
<evidence type="ECO:0000259" key="11">
    <source>
        <dbReference type="PROSITE" id="PS51379"/>
    </source>
</evidence>
<gene>
    <name evidence="12" type="ORF">LCGC14_2536320</name>
</gene>
<organism evidence="12">
    <name type="scientific">marine sediment metagenome</name>
    <dbReference type="NCBI Taxonomy" id="412755"/>
    <lineage>
        <taxon>unclassified sequences</taxon>
        <taxon>metagenomes</taxon>
        <taxon>ecological metagenomes</taxon>
    </lineage>
</organism>
<dbReference type="PANTHER" id="PTHR43518">
    <property type="entry name" value="NITRATE REDUCTASE BETA SUBUNIT"/>
    <property type="match status" value="1"/>
</dbReference>
<dbReference type="PANTHER" id="PTHR43518:SF1">
    <property type="entry name" value="RESPIRATORY NITRATE REDUCTASE 1 BETA CHAIN"/>
    <property type="match status" value="1"/>
</dbReference>
<dbReference type="AlphaFoldDB" id="A0A0F9DK51"/>
<comment type="subcellular location">
    <subcellularLocation>
        <location evidence="3">Cell envelope</location>
    </subcellularLocation>
</comment>
<evidence type="ECO:0000256" key="7">
    <source>
        <dbReference type="ARBA" id="ARBA00022737"/>
    </source>
</evidence>
<evidence type="ECO:0000313" key="12">
    <source>
        <dbReference type="EMBL" id="KKL12383.1"/>
    </source>
</evidence>
<dbReference type="Gene3D" id="3.30.70.20">
    <property type="match status" value="1"/>
</dbReference>
<evidence type="ECO:0000256" key="2">
    <source>
        <dbReference type="ARBA" id="ARBA00001966"/>
    </source>
</evidence>
<dbReference type="GO" id="GO:0051539">
    <property type="term" value="F:4 iron, 4 sulfur cluster binding"/>
    <property type="evidence" value="ECO:0007669"/>
    <property type="project" value="UniProtKB-KW"/>
</dbReference>
<evidence type="ECO:0000256" key="1">
    <source>
        <dbReference type="ARBA" id="ARBA00001927"/>
    </source>
</evidence>
<evidence type="ECO:0000256" key="3">
    <source>
        <dbReference type="ARBA" id="ARBA00004196"/>
    </source>
</evidence>
<dbReference type="GO" id="GO:0009061">
    <property type="term" value="P:anaerobic respiration"/>
    <property type="evidence" value="ECO:0007669"/>
    <property type="project" value="TreeGrafter"/>
</dbReference>
<dbReference type="GO" id="GO:0046872">
    <property type="term" value="F:metal ion binding"/>
    <property type="evidence" value="ECO:0007669"/>
    <property type="project" value="UniProtKB-KW"/>
</dbReference>
<keyword evidence="7" id="KW-0677">Repeat</keyword>